<comment type="caution">
    <text evidence="2">The sequence shown here is derived from an EMBL/GenBank/DDBJ whole genome shotgun (WGS) entry which is preliminary data.</text>
</comment>
<proteinExistence type="predicted"/>
<evidence type="ECO:0000313" key="3">
    <source>
        <dbReference type="Proteomes" id="UP000237640"/>
    </source>
</evidence>
<sequence>MELLQNILAYLILATAIGYLVWKFFLPKSLVGSKKASSKSCGQDDCGC</sequence>
<name>A0A2T0MHV9_9FLAO</name>
<evidence type="ECO:0000313" key="2">
    <source>
        <dbReference type="EMBL" id="PRX57163.1"/>
    </source>
</evidence>
<keyword evidence="3" id="KW-1185">Reference proteome</keyword>
<keyword evidence="1" id="KW-0472">Membrane</keyword>
<reference evidence="2 3" key="1">
    <citation type="submission" date="2018-03" db="EMBL/GenBank/DDBJ databases">
        <title>Genomic Encyclopedia of Archaeal and Bacterial Type Strains, Phase II (KMG-II): from individual species to whole genera.</title>
        <authorList>
            <person name="Goeker M."/>
        </authorList>
    </citation>
    <scope>NUCLEOTIDE SEQUENCE [LARGE SCALE GENOMIC DNA]</scope>
    <source>
        <strain evidence="2 3">DSM 25027</strain>
    </source>
</reference>
<gene>
    <name evidence="2" type="ORF">CLV81_1164</name>
</gene>
<keyword evidence="1" id="KW-0812">Transmembrane</keyword>
<evidence type="ECO:0008006" key="4">
    <source>
        <dbReference type="Google" id="ProtNLM"/>
    </source>
</evidence>
<dbReference type="AlphaFoldDB" id="A0A2T0MHV9"/>
<dbReference type="EMBL" id="PVYX01000001">
    <property type="protein sequence ID" value="PRX57163.1"/>
    <property type="molecule type" value="Genomic_DNA"/>
</dbReference>
<feature type="transmembrane region" description="Helical" evidence="1">
    <location>
        <begin position="6"/>
        <end position="26"/>
    </location>
</feature>
<keyword evidence="1" id="KW-1133">Transmembrane helix</keyword>
<accession>A0A2T0MHV9</accession>
<evidence type="ECO:0000256" key="1">
    <source>
        <dbReference type="SAM" id="Phobius"/>
    </source>
</evidence>
<protein>
    <recommendedName>
        <fullName evidence="4">Attachment p12 family protein</fullName>
    </recommendedName>
</protein>
<dbReference type="Proteomes" id="UP000237640">
    <property type="component" value="Unassembled WGS sequence"/>
</dbReference>
<organism evidence="2 3">
    <name type="scientific">Flagellimonas meridianipacifica</name>
    <dbReference type="NCBI Taxonomy" id="1080225"/>
    <lineage>
        <taxon>Bacteria</taxon>
        <taxon>Pseudomonadati</taxon>
        <taxon>Bacteroidota</taxon>
        <taxon>Flavobacteriia</taxon>
        <taxon>Flavobacteriales</taxon>
        <taxon>Flavobacteriaceae</taxon>
        <taxon>Flagellimonas</taxon>
    </lineage>
</organism>